<name>A0A1S8TD34_9CLOT</name>
<protein>
    <recommendedName>
        <fullName evidence="3">Membrane iron-sulfur containing protein FtrD-like domain-containing protein</fullName>
    </recommendedName>
</protein>
<evidence type="ECO:0000256" key="2">
    <source>
        <dbReference type="SAM" id="Phobius"/>
    </source>
</evidence>
<keyword evidence="2" id="KW-0812">Transmembrane</keyword>
<evidence type="ECO:0000256" key="1">
    <source>
        <dbReference type="SAM" id="MobiDB-lite"/>
    </source>
</evidence>
<dbReference type="EMBL" id="LZZM01000184">
    <property type="protein sequence ID" value="OOM75529.1"/>
    <property type="molecule type" value="Genomic_DNA"/>
</dbReference>
<sequence length="207" mass="22505">MGKNKAINEQKILRKKQLNNCKKLIIIGVAVISIFALIGCSSLSKSSETNTNNSDSNSSNSSVDNKESNSNKESKSEDTNKAASNVVSGIEINKSEILSKVKFYPYESNGIKMEVLALKSSDGTIRTALNTCQVCYSSGKGYYVQDGNELVCQNCGNRFSADMIGKIKGGCNPVPILDTSKIDDGAKITIDKNYLDKNKAYFSNWKA</sequence>
<keyword evidence="2" id="KW-0472">Membrane</keyword>
<proteinExistence type="predicted"/>
<dbReference type="RefSeq" id="WP_143329072.1">
    <property type="nucleotide sequence ID" value="NZ_LZZM01000184.1"/>
</dbReference>
<keyword evidence="5" id="KW-1185">Reference proteome</keyword>
<gene>
    <name evidence="4" type="ORF">CLPUN_32000</name>
</gene>
<dbReference type="Pfam" id="PF10080">
    <property type="entry name" value="FtrD-like"/>
    <property type="match status" value="1"/>
</dbReference>
<feature type="domain" description="Membrane iron-sulfur containing protein FtrD-like" evidence="3">
    <location>
        <begin position="100"/>
        <end position="202"/>
    </location>
</feature>
<feature type="region of interest" description="Disordered" evidence="1">
    <location>
        <begin position="45"/>
        <end position="80"/>
    </location>
</feature>
<feature type="transmembrane region" description="Helical" evidence="2">
    <location>
        <begin position="24"/>
        <end position="44"/>
    </location>
</feature>
<keyword evidence="2" id="KW-1133">Transmembrane helix</keyword>
<accession>A0A1S8TD34</accession>
<feature type="compositionally biased region" description="Basic and acidic residues" evidence="1">
    <location>
        <begin position="64"/>
        <end position="80"/>
    </location>
</feature>
<organism evidence="4 5">
    <name type="scientific">Clostridium puniceum</name>
    <dbReference type="NCBI Taxonomy" id="29367"/>
    <lineage>
        <taxon>Bacteria</taxon>
        <taxon>Bacillati</taxon>
        <taxon>Bacillota</taxon>
        <taxon>Clostridia</taxon>
        <taxon>Eubacteriales</taxon>
        <taxon>Clostridiaceae</taxon>
        <taxon>Clostridium</taxon>
    </lineage>
</organism>
<dbReference type="AlphaFoldDB" id="A0A1S8TD34"/>
<dbReference type="InterPro" id="IPR018758">
    <property type="entry name" value="FtrD-like"/>
</dbReference>
<dbReference type="OrthoDB" id="9792533at2"/>
<evidence type="ECO:0000313" key="5">
    <source>
        <dbReference type="Proteomes" id="UP000190890"/>
    </source>
</evidence>
<evidence type="ECO:0000259" key="3">
    <source>
        <dbReference type="Pfam" id="PF10080"/>
    </source>
</evidence>
<feature type="compositionally biased region" description="Low complexity" evidence="1">
    <location>
        <begin position="45"/>
        <end position="63"/>
    </location>
</feature>
<dbReference type="Proteomes" id="UP000190890">
    <property type="component" value="Unassembled WGS sequence"/>
</dbReference>
<comment type="caution">
    <text evidence="4">The sequence shown here is derived from an EMBL/GenBank/DDBJ whole genome shotgun (WGS) entry which is preliminary data.</text>
</comment>
<evidence type="ECO:0000313" key="4">
    <source>
        <dbReference type="EMBL" id="OOM75529.1"/>
    </source>
</evidence>
<dbReference type="STRING" id="29367.CLPUN_32000"/>
<reference evidence="4 5" key="1">
    <citation type="submission" date="2016-05" db="EMBL/GenBank/DDBJ databases">
        <title>Microbial solvent formation.</title>
        <authorList>
            <person name="Poehlein A."/>
            <person name="Montoya Solano J.D."/>
            <person name="Flitsch S."/>
            <person name="Krabben P."/>
            <person name="Duerre P."/>
            <person name="Daniel R."/>
        </authorList>
    </citation>
    <scope>NUCLEOTIDE SEQUENCE [LARGE SCALE GENOMIC DNA]</scope>
    <source>
        <strain evidence="4 5">DSM 2619</strain>
    </source>
</reference>